<evidence type="ECO:0000313" key="2">
    <source>
        <dbReference type="Proteomes" id="UP000266745"/>
    </source>
</evidence>
<name>A0A3G1B1F2_9ARCH</name>
<dbReference type="GeneID" id="24875927"/>
<dbReference type="KEGG" id="tah:SU86_005875"/>
<sequence length="71" mass="7941">MASVSFDQEARALYVKLDNNKIAKTIPLGEDRFIDVDESGKAVGFEILLPKSMSSEITEMIKRSKSIDLLH</sequence>
<dbReference type="InterPro" id="IPR019270">
    <property type="entry name" value="DUF2283"/>
</dbReference>
<evidence type="ECO:0008006" key="3">
    <source>
        <dbReference type="Google" id="ProtNLM"/>
    </source>
</evidence>
<dbReference type="Proteomes" id="UP000266745">
    <property type="component" value="Chromosome"/>
</dbReference>
<protein>
    <recommendedName>
        <fullName evidence="3">DUF2283 domain-containing protein</fullName>
    </recommendedName>
</protein>
<dbReference type="OrthoDB" id="371681at2157"/>
<gene>
    <name evidence="1" type="ORF">SU86_005875</name>
</gene>
<dbReference type="RefSeq" id="WP_048188846.1">
    <property type="nucleotide sequence ID" value="NZ_CP011097.1"/>
</dbReference>
<dbReference type="EMBL" id="CP011097">
    <property type="protein sequence ID" value="AJZ75968.1"/>
    <property type="molecule type" value="Genomic_DNA"/>
</dbReference>
<dbReference type="STRING" id="1603555.SU86_005875"/>
<evidence type="ECO:0000313" key="1">
    <source>
        <dbReference type="EMBL" id="AJZ75968.1"/>
    </source>
</evidence>
<proteinExistence type="predicted"/>
<keyword evidence="2" id="KW-1185">Reference proteome</keyword>
<reference evidence="1 2" key="1">
    <citation type="journal article" date="2016" name="Sci. Rep.">
        <title>A novel ammonia-oxidizing archaeon from wastewater treatment plant: Its enrichment, physiological and genomic characteristics.</title>
        <authorList>
            <person name="Li Y."/>
            <person name="Ding K."/>
            <person name="Wen X."/>
            <person name="Zhang B."/>
            <person name="Shen B."/>
            <person name="Yang Y."/>
        </authorList>
    </citation>
    <scope>NUCLEOTIDE SEQUENCE [LARGE SCALE GENOMIC DNA]</scope>
    <source>
        <strain evidence="1 2">SAT1</strain>
    </source>
</reference>
<organism evidence="1 2">
    <name type="scientific">Candidatus Nitrosotenuis cloacae</name>
    <dbReference type="NCBI Taxonomy" id="1603555"/>
    <lineage>
        <taxon>Archaea</taxon>
        <taxon>Nitrososphaerota</taxon>
        <taxon>Candidatus Nitrosotenuis</taxon>
    </lineage>
</organism>
<accession>A0A3G1B1F2</accession>
<dbReference type="AlphaFoldDB" id="A0A3G1B1F2"/>
<dbReference type="Pfam" id="PF10049">
    <property type="entry name" value="DUF2283"/>
    <property type="match status" value="1"/>
</dbReference>